<keyword evidence="3" id="KW-1185">Reference proteome</keyword>
<dbReference type="AlphaFoldDB" id="A0A2A2L1U9"/>
<name>A0A2A2L1U9_9BILA</name>
<dbReference type="EMBL" id="LIAE01007323">
    <property type="protein sequence ID" value="PAV80057.1"/>
    <property type="molecule type" value="Genomic_DNA"/>
</dbReference>
<sequence>MLTRRVAQLGVRFVRTSAPACSRENQGESGNSANQNNDNFPDVVTDPSSLPPWEIWRRRLELRKPILQRDEKPVQKVYHAPEFFHDFNEKLKGQRIPKITELGMTPEKWEHYNKA</sequence>
<feature type="region of interest" description="Disordered" evidence="1">
    <location>
        <begin position="18"/>
        <end position="46"/>
    </location>
</feature>
<comment type="caution">
    <text evidence="2">The sequence shown here is derived from an EMBL/GenBank/DDBJ whole genome shotgun (WGS) entry which is preliminary data.</text>
</comment>
<protein>
    <submittedName>
        <fullName evidence="2">Uncharacterized protein</fullName>
    </submittedName>
</protein>
<evidence type="ECO:0000313" key="2">
    <source>
        <dbReference type="EMBL" id="PAV80057.1"/>
    </source>
</evidence>
<evidence type="ECO:0000313" key="3">
    <source>
        <dbReference type="Proteomes" id="UP000218231"/>
    </source>
</evidence>
<accession>A0A2A2L1U9</accession>
<reference evidence="2 3" key="1">
    <citation type="journal article" date="2017" name="Curr. Biol.">
        <title>Genome architecture and evolution of a unichromosomal asexual nematode.</title>
        <authorList>
            <person name="Fradin H."/>
            <person name="Zegar C."/>
            <person name="Gutwein M."/>
            <person name="Lucas J."/>
            <person name="Kovtun M."/>
            <person name="Corcoran D."/>
            <person name="Baugh L.R."/>
            <person name="Kiontke K."/>
            <person name="Gunsalus K."/>
            <person name="Fitch D.H."/>
            <person name="Piano F."/>
        </authorList>
    </citation>
    <scope>NUCLEOTIDE SEQUENCE [LARGE SCALE GENOMIC DNA]</scope>
    <source>
        <strain evidence="2">PF1309</strain>
    </source>
</reference>
<organism evidence="2 3">
    <name type="scientific">Diploscapter pachys</name>
    <dbReference type="NCBI Taxonomy" id="2018661"/>
    <lineage>
        <taxon>Eukaryota</taxon>
        <taxon>Metazoa</taxon>
        <taxon>Ecdysozoa</taxon>
        <taxon>Nematoda</taxon>
        <taxon>Chromadorea</taxon>
        <taxon>Rhabditida</taxon>
        <taxon>Rhabditina</taxon>
        <taxon>Rhabditomorpha</taxon>
        <taxon>Rhabditoidea</taxon>
        <taxon>Rhabditidae</taxon>
        <taxon>Diploscapter</taxon>
    </lineage>
</organism>
<feature type="compositionally biased region" description="Polar residues" evidence="1">
    <location>
        <begin position="23"/>
        <end position="39"/>
    </location>
</feature>
<dbReference type="Proteomes" id="UP000218231">
    <property type="component" value="Unassembled WGS sequence"/>
</dbReference>
<gene>
    <name evidence="2" type="ORF">WR25_04891</name>
</gene>
<evidence type="ECO:0000256" key="1">
    <source>
        <dbReference type="SAM" id="MobiDB-lite"/>
    </source>
</evidence>
<dbReference type="STRING" id="2018661.A0A2A2L1U9"/>
<proteinExistence type="predicted"/>